<dbReference type="KEGG" id="smam:Mal15_32320"/>
<keyword evidence="2 4" id="KW-0810">Translation regulation</keyword>
<dbReference type="PANTHER" id="PTHR34984:SF1">
    <property type="entry name" value="CARBON STORAGE REGULATOR"/>
    <property type="match status" value="1"/>
</dbReference>
<dbReference type="GO" id="GO:0006109">
    <property type="term" value="P:regulation of carbohydrate metabolic process"/>
    <property type="evidence" value="ECO:0007669"/>
    <property type="project" value="InterPro"/>
</dbReference>
<dbReference type="Pfam" id="PF02599">
    <property type="entry name" value="CsrA"/>
    <property type="match status" value="1"/>
</dbReference>
<keyword evidence="4" id="KW-0678">Repressor</keyword>
<keyword evidence="3 4" id="KW-0694">RNA-binding</keyword>
<dbReference type="HAMAP" id="MF_00167">
    <property type="entry name" value="CsrA"/>
    <property type="match status" value="1"/>
</dbReference>
<feature type="region of interest" description="Disordered" evidence="5">
    <location>
        <begin position="49"/>
        <end position="68"/>
    </location>
</feature>
<name>A0A5B9MD39_9BACT</name>
<dbReference type="EMBL" id="CP036264">
    <property type="protein sequence ID" value="QEF99172.1"/>
    <property type="molecule type" value="Genomic_DNA"/>
</dbReference>
<dbReference type="SUPFAM" id="SSF117130">
    <property type="entry name" value="CsrA-like"/>
    <property type="match status" value="1"/>
</dbReference>
<evidence type="ECO:0000313" key="6">
    <source>
        <dbReference type="EMBL" id="QEF99172.1"/>
    </source>
</evidence>
<accession>A0A5B9MD39</accession>
<dbReference type="AlphaFoldDB" id="A0A5B9MD39"/>
<keyword evidence="7" id="KW-1185">Reference proteome</keyword>
<evidence type="ECO:0000256" key="4">
    <source>
        <dbReference type="HAMAP-Rule" id="MF_00167"/>
    </source>
</evidence>
<comment type="subunit">
    <text evidence="4">Homodimer; the beta-strands of each monomer intercalate to form a hydrophobic core, while the alpha-helices form wings that extend away from the core.</text>
</comment>
<dbReference type="GO" id="GO:0048027">
    <property type="term" value="F:mRNA 5'-UTR binding"/>
    <property type="evidence" value="ECO:0007669"/>
    <property type="project" value="UniProtKB-UniRule"/>
</dbReference>
<dbReference type="InterPro" id="IPR003751">
    <property type="entry name" value="CsrA"/>
</dbReference>
<evidence type="ECO:0000256" key="5">
    <source>
        <dbReference type="SAM" id="MobiDB-lite"/>
    </source>
</evidence>
<dbReference type="Proteomes" id="UP000321353">
    <property type="component" value="Chromosome"/>
</dbReference>
<protein>
    <recommendedName>
        <fullName evidence="4">Translational regulator CsrA</fullName>
    </recommendedName>
</protein>
<dbReference type="GO" id="GO:0045947">
    <property type="term" value="P:negative regulation of translational initiation"/>
    <property type="evidence" value="ECO:0007669"/>
    <property type="project" value="UniProtKB-UniRule"/>
</dbReference>
<reference evidence="6 7" key="1">
    <citation type="submission" date="2019-02" db="EMBL/GenBank/DDBJ databases">
        <title>Planctomycetal bacteria perform biofilm scaping via a novel small molecule.</title>
        <authorList>
            <person name="Jeske O."/>
            <person name="Boedeker C."/>
            <person name="Wiegand S."/>
            <person name="Breitling P."/>
            <person name="Kallscheuer N."/>
            <person name="Jogler M."/>
            <person name="Rohde M."/>
            <person name="Petersen J."/>
            <person name="Medema M.H."/>
            <person name="Surup F."/>
            <person name="Jogler C."/>
        </authorList>
    </citation>
    <scope>NUCLEOTIDE SEQUENCE [LARGE SCALE GENOMIC DNA]</scope>
    <source>
        <strain evidence="6 7">Mal15</strain>
    </source>
</reference>
<evidence type="ECO:0000256" key="1">
    <source>
        <dbReference type="ARBA" id="ARBA00022490"/>
    </source>
</evidence>
<evidence type="ECO:0000256" key="3">
    <source>
        <dbReference type="ARBA" id="ARBA00022884"/>
    </source>
</evidence>
<dbReference type="InterPro" id="IPR036107">
    <property type="entry name" value="CsrA_sf"/>
</dbReference>
<dbReference type="GO" id="GO:0006402">
    <property type="term" value="P:mRNA catabolic process"/>
    <property type="evidence" value="ECO:0007669"/>
    <property type="project" value="InterPro"/>
</dbReference>
<dbReference type="GO" id="GO:0044781">
    <property type="term" value="P:bacterial-type flagellum organization"/>
    <property type="evidence" value="ECO:0007669"/>
    <property type="project" value="UniProtKB-KW"/>
</dbReference>
<evidence type="ECO:0000256" key="2">
    <source>
        <dbReference type="ARBA" id="ARBA00022845"/>
    </source>
</evidence>
<dbReference type="GO" id="GO:0005829">
    <property type="term" value="C:cytosol"/>
    <property type="evidence" value="ECO:0007669"/>
    <property type="project" value="TreeGrafter"/>
</dbReference>
<organism evidence="6 7">
    <name type="scientific">Stieleria maiorica</name>
    <dbReference type="NCBI Taxonomy" id="2795974"/>
    <lineage>
        <taxon>Bacteria</taxon>
        <taxon>Pseudomonadati</taxon>
        <taxon>Planctomycetota</taxon>
        <taxon>Planctomycetia</taxon>
        <taxon>Pirellulales</taxon>
        <taxon>Pirellulaceae</taxon>
        <taxon>Stieleria</taxon>
    </lineage>
</organism>
<dbReference type="Gene3D" id="2.60.40.4380">
    <property type="entry name" value="Translational regulator CsrA"/>
    <property type="match status" value="1"/>
</dbReference>
<keyword evidence="1 4" id="KW-0963">Cytoplasm</keyword>
<dbReference type="GO" id="GO:1902208">
    <property type="term" value="P:regulation of bacterial-type flagellum assembly"/>
    <property type="evidence" value="ECO:0007669"/>
    <property type="project" value="UniProtKB-UniRule"/>
</dbReference>
<gene>
    <name evidence="4 6" type="primary">csrA</name>
    <name evidence="6" type="ORF">Mal15_32320</name>
</gene>
<comment type="similarity">
    <text evidence="4">Belongs to the CsrA/RsmA family.</text>
</comment>
<dbReference type="PANTHER" id="PTHR34984">
    <property type="entry name" value="CARBON STORAGE REGULATOR"/>
    <property type="match status" value="1"/>
</dbReference>
<sequence>MLVLSRKENERIQIGDEIVLTITAIKGNRVSVGIEAPYDVAIRRGELHARAASTHDPGRSKSRQRQVA</sequence>
<proteinExistence type="inferred from homology"/>
<comment type="subcellular location">
    <subcellularLocation>
        <location evidence="4">Cytoplasm</location>
    </subcellularLocation>
</comment>
<evidence type="ECO:0000313" key="7">
    <source>
        <dbReference type="Proteomes" id="UP000321353"/>
    </source>
</evidence>
<comment type="function">
    <text evidence="4">A translational regulator that binds mRNA to regulate translation initiation and/or mRNA stability. Usually binds in the 5'-UTR at or near the Shine-Dalgarno sequence preventing ribosome-binding, thus repressing translation. Its main target seems to be the major flagellin gene, while its function is anatagonized by FliW.</text>
</comment>
<keyword evidence="4" id="KW-1005">Bacterial flagellum biogenesis</keyword>